<sequence length="138" mass="15726">MPLISSLLLRGLMIDFLETPSSLPPWITDEELQFCANKFQQTGFTGALNYYRAMDMNWEILGPWKGAKIIVPTKFIVGDKDVGFQSFGTKDYVSGEMFRNLVPNLEVLVIDGHHFIQREKAALVSDEILSFFGQKEYL</sequence>
<dbReference type="GO" id="GO:0016787">
    <property type="term" value="F:hydrolase activity"/>
    <property type="evidence" value="ECO:0007669"/>
    <property type="project" value="UniProtKB-KW"/>
</dbReference>
<keyword evidence="1" id="KW-0378">Hydrolase</keyword>
<name>A0A2P2JPG5_RHIMU</name>
<dbReference type="Gene3D" id="3.40.50.1820">
    <property type="entry name" value="alpha/beta hydrolase"/>
    <property type="match status" value="1"/>
</dbReference>
<dbReference type="PANTHER" id="PTHR43329">
    <property type="entry name" value="EPOXIDE HYDROLASE"/>
    <property type="match status" value="1"/>
</dbReference>
<organism evidence="1">
    <name type="scientific">Rhizophora mucronata</name>
    <name type="common">Asiatic mangrove</name>
    <dbReference type="NCBI Taxonomy" id="61149"/>
    <lineage>
        <taxon>Eukaryota</taxon>
        <taxon>Viridiplantae</taxon>
        <taxon>Streptophyta</taxon>
        <taxon>Embryophyta</taxon>
        <taxon>Tracheophyta</taxon>
        <taxon>Spermatophyta</taxon>
        <taxon>Magnoliopsida</taxon>
        <taxon>eudicotyledons</taxon>
        <taxon>Gunneridae</taxon>
        <taxon>Pentapetalae</taxon>
        <taxon>rosids</taxon>
        <taxon>fabids</taxon>
        <taxon>Malpighiales</taxon>
        <taxon>Rhizophoraceae</taxon>
        <taxon>Rhizophora</taxon>
    </lineage>
</organism>
<evidence type="ECO:0000313" key="1">
    <source>
        <dbReference type="EMBL" id="MBW95363.1"/>
    </source>
</evidence>
<dbReference type="AlphaFoldDB" id="A0A2P2JPG5"/>
<dbReference type="SUPFAM" id="SSF53474">
    <property type="entry name" value="alpha/beta-Hydrolases"/>
    <property type="match status" value="1"/>
</dbReference>
<accession>A0A2P2JPG5</accession>
<dbReference type="EMBL" id="GGEC01014880">
    <property type="protein sequence ID" value="MBW95363.1"/>
    <property type="molecule type" value="Transcribed_RNA"/>
</dbReference>
<reference evidence="1" key="1">
    <citation type="submission" date="2018-02" db="EMBL/GenBank/DDBJ databases">
        <title>Rhizophora mucronata_Transcriptome.</title>
        <authorList>
            <person name="Meera S.P."/>
            <person name="Sreeshan A."/>
            <person name="Augustine A."/>
        </authorList>
    </citation>
    <scope>NUCLEOTIDE SEQUENCE</scope>
    <source>
        <tissue evidence="1">Leaf</tissue>
    </source>
</reference>
<dbReference type="InterPro" id="IPR029058">
    <property type="entry name" value="AB_hydrolase_fold"/>
</dbReference>
<proteinExistence type="predicted"/>
<protein>
    <submittedName>
        <fullName evidence="1">Epoxide hydrolase 2</fullName>
    </submittedName>
</protein>